<dbReference type="InterPro" id="IPR015421">
    <property type="entry name" value="PyrdxlP-dep_Trfase_major"/>
</dbReference>
<dbReference type="Gene3D" id="3.40.640.10">
    <property type="entry name" value="Type I PLP-dependent aspartate aminotransferase-like (Major domain)"/>
    <property type="match status" value="1"/>
</dbReference>
<evidence type="ECO:0000256" key="1">
    <source>
        <dbReference type="ARBA" id="ARBA00022898"/>
    </source>
</evidence>
<dbReference type="Pfam" id="PF00266">
    <property type="entry name" value="Aminotran_5"/>
    <property type="match status" value="1"/>
</dbReference>
<dbReference type="GO" id="GO:0016740">
    <property type="term" value="F:transferase activity"/>
    <property type="evidence" value="ECO:0007669"/>
    <property type="project" value="UniProtKB-KW"/>
</dbReference>
<keyword evidence="4" id="KW-1185">Reference proteome</keyword>
<dbReference type="OrthoDB" id="5978656at2759"/>
<dbReference type="PANTHER" id="PTHR43092">
    <property type="entry name" value="L-CYSTEINE DESULFHYDRASE"/>
    <property type="match status" value="1"/>
</dbReference>
<accession>A0A1E7FL51</accession>
<evidence type="ECO:0000313" key="4">
    <source>
        <dbReference type="Proteomes" id="UP000095751"/>
    </source>
</evidence>
<evidence type="ECO:0000313" key="3">
    <source>
        <dbReference type="EMBL" id="OEU18854.1"/>
    </source>
</evidence>
<gene>
    <name evidence="3" type="ORF">FRACYDRAFT_207232</name>
</gene>
<evidence type="ECO:0000259" key="2">
    <source>
        <dbReference type="Pfam" id="PF00266"/>
    </source>
</evidence>
<sequence>MKILSRSNNNKVLLLLRHRHRQLSTHTKGYKGIGSFHSENVDMLMEQSDDDYIIPQLPFEPKKKSSHHLNKEEKDQYSGDDFLLDRKKWTFLNHGAFGAALKVGYDRAEQWRYHLERQPLRYFDRDLLPHMVYSARRIADFCNSSRDDITIIPNVTYGLNTILRGYSELYKEKSHVILWDTSYGSLKKMADEYCPQNVTEIPVSDYLHRCWDNNNDDDGEPASSSSSSSSSSDLFECALLDTLQKLKNQDNNKQIENALLILDHTTSNTAINMPLERLSKIAKEVYPNMLILVDGAHGLFAQQDLALNTQQLPHVDFYLTNGHKWLCCPRGVGFLYCPHIEIRNSILRHPAVISHGINDGFQSRFLWDGCRDYAAALSVPAVLDYWEEPQHQQQQQQQQEHTKIIDNGGTDTAVSIRTKINNQLREAAQLLIRSWHSNNNRDDWERYLLVPWELHSPMMVLVRLPDNIQSLSQLPSQSPLSSSDDAKTVQDYLYDNFIEVPIKCIQGVLYVRISCHVYNEIHEYERLADTILQFPTKIDE</sequence>
<proteinExistence type="predicted"/>
<dbReference type="Proteomes" id="UP000095751">
    <property type="component" value="Unassembled WGS sequence"/>
</dbReference>
<dbReference type="EMBL" id="KV784356">
    <property type="protein sequence ID" value="OEU18854.1"/>
    <property type="molecule type" value="Genomic_DNA"/>
</dbReference>
<feature type="domain" description="Aminotransferase class V" evidence="2">
    <location>
        <begin position="253"/>
        <end position="339"/>
    </location>
</feature>
<dbReference type="InParanoid" id="A0A1E7FL51"/>
<organism evidence="3 4">
    <name type="scientific">Fragilariopsis cylindrus CCMP1102</name>
    <dbReference type="NCBI Taxonomy" id="635003"/>
    <lineage>
        <taxon>Eukaryota</taxon>
        <taxon>Sar</taxon>
        <taxon>Stramenopiles</taxon>
        <taxon>Ochrophyta</taxon>
        <taxon>Bacillariophyta</taxon>
        <taxon>Bacillariophyceae</taxon>
        <taxon>Bacillariophycidae</taxon>
        <taxon>Bacillariales</taxon>
        <taxon>Bacillariaceae</taxon>
        <taxon>Fragilariopsis</taxon>
    </lineage>
</organism>
<protein>
    <submittedName>
        <fullName evidence="3">PLP-dependent transferase</fullName>
    </submittedName>
</protein>
<dbReference type="PANTHER" id="PTHR43092:SF2">
    <property type="entry name" value="HERCYNYLCYSTEINE SULFOXIDE LYASE"/>
    <property type="match status" value="1"/>
</dbReference>
<dbReference type="KEGG" id="fcy:FRACYDRAFT_207232"/>
<dbReference type="InterPro" id="IPR015424">
    <property type="entry name" value="PyrdxlP-dep_Trfase"/>
</dbReference>
<reference evidence="3 4" key="1">
    <citation type="submission" date="2016-09" db="EMBL/GenBank/DDBJ databases">
        <title>Extensive genetic diversity and differential bi-allelic expression allows diatom success in the polar Southern Ocean.</title>
        <authorList>
            <consortium name="DOE Joint Genome Institute"/>
            <person name="Mock T."/>
            <person name="Otillar R.P."/>
            <person name="Strauss J."/>
            <person name="Dupont C."/>
            <person name="Frickenhaus S."/>
            <person name="Maumus F."/>
            <person name="Mcmullan M."/>
            <person name="Sanges R."/>
            <person name="Schmutz J."/>
            <person name="Toseland A."/>
            <person name="Valas R."/>
            <person name="Veluchamy A."/>
            <person name="Ward B.J."/>
            <person name="Allen A."/>
            <person name="Barry K."/>
            <person name="Falciatore A."/>
            <person name="Ferrante M."/>
            <person name="Fortunato A.E."/>
            <person name="Gloeckner G."/>
            <person name="Gruber A."/>
            <person name="Hipkin R."/>
            <person name="Janech M."/>
            <person name="Kroth P."/>
            <person name="Leese F."/>
            <person name="Lindquist E."/>
            <person name="Lyon B.R."/>
            <person name="Martin J."/>
            <person name="Mayer C."/>
            <person name="Parker M."/>
            <person name="Quesneville H."/>
            <person name="Raymond J."/>
            <person name="Uhlig C."/>
            <person name="Valentin K.U."/>
            <person name="Worden A.Z."/>
            <person name="Armbrust E.V."/>
            <person name="Bowler C."/>
            <person name="Green B."/>
            <person name="Moulton V."/>
            <person name="Van Oosterhout C."/>
            <person name="Grigoriev I."/>
        </authorList>
    </citation>
    <scope>NUCLEOTIDE SEQUENCE [LARGE SCALE GENOMIC DNA]</scope>
    <source>
        <strain evidence="3 4">CCMP1102</strain>
    </source>
</reference>
<name>A0A1E7FL51_9STRA</name>
<keyword evidence="1" id="KW-0663">Pyridoxal phosphate</keyword>
<dbReference type="InterPro" id="IPR000192">
    <property type="entry name" value="Aminotrans_V_dom"/>
</dbReference>
<dbReference type="SUPFAM" id="SSF53383">
    <property type="entry name" value="PLP-dependent transferases"/>
    <property type="match status" value="1"/>
</dbReference>
<keyword evidence="3" id="KW-0808">Transferase</keyword>
<dbReference type="AlphaFoldDB" id="A0A1E7FL51"/>